<dbReference type="EMBL" id="BART01006948">
    <property type="protein sequence ID" value="GAG71868.1"/>
    <property type="molecule type" value="Genomic_DNA"/>
</dbReference>
<evidence type="ECO:0000256" key="2">
    <source>
        <dbReference type="ARBA" id="ARBA00022603"/>
    </source>
</evidence>
<dbReference type="InterPro" id="IPR038601">
    <property type="entry name" value="MttB-like_sf"/>
</dbReference>
<sequence>MKTLYRVLSDEERHRVHEESLNILENTGVRVETPLGRKILRDVGGDVDDGQYMPISSNESDRRVAAFQSS</sequence>
<name>X1AGN6_9ZZZZ</name>
<evidence type="ECO:0000256" key="4">
    <source>
        <dbReference type="SAM" id="MobiDB-lite"/>
    </source>
</evidence>
<feature type="region of interest" description="Disordered" evidence="4">
    <location>
        <begin position="50"/>
        <end position="70"/>
    </location>
</feature>
<dbReference type="Gene3D" id="3.20.20.480">
    <property type="entry name" value="Trimethylamine methyltransferase-like"/>
    <property type="match status" value="1"/>
</dbReference>
<reference evidence="5" key="1">
    <citation type="journal article" date="2014" name="Front. Microbiol.">
        <title>High frequency of phylogenetically diverse reductive dehalogenase-homologous genes in deep subseafloor sedimentary metagenomes.</title>
        <authorList>
            <person name="Kawai M."/>
            <person name="Futagami T."/>
            <person name="Toyoda A."/>
            <person name="Takaki Y."/>
            <person name="Nishi S."/>
            <person name="Hori S."/>
            <person name="Arai W."/>
            <person name="Tsubouchi T."/>
            <person name="Morono Y."/>
            <person name="Uchiyama I."/>
            <person name="Ito T."/>
            <person name="Fujiyama A."/>
            <person name="Inagaki F."/>
            <person name="Takami H."/>
        </authorList>
    </citation>
    <scope>NUCLEOTIDE SEQUENCE</scope>
    <source>
        <strain evidence="5">Expedition CK06-06</strain>
    </source>
</reference>
<dbReference type="InterPro" id="IPR010426">
    <property type="entry name" value="MTTB_MeTrfase"/>
</dbReference>
<protein>
    <submittedName>
        <fullName evidence="5">Uncharacterized protein</fullName>
    </submittedName>
</protein>
<organism evidence="5">
    <name type="scientific">marine sediment metagenome</name>
    <dbReference type="NCBI Taxonomy" id="412755"/>
    <lineage>
        <taxon>unclassified sequences</taxon>
        <taxon>metagenomes</taxon>
        <taxon>ecological metagenomes</taxon>
    </lineage>
</organism>
<dbReference type="GO" id="GO:0008168">
    <property type="term" value="F:methyltransferase activity"/>
    <property type="evidence" value="ECO:0007669"/>
    <property type="project" value="UniProtKB-KW"/>
</dbReference>
<dbReference type="GO" id="GO:0015948">
    <property type="term" value="P:methanogenesis"/>
    <property type="evidence" value="ECO:0007669"/>
    <property type="project" value="InterPro"/>
</dbReference>
<evidence type="ECO:0000313" key="5">
    <source>
        <dbReference type="EMBL" id="GAG71868.1"/>
    </source>
</evidence>
<gene>
    <name evidence="5" type="ORF">S01H4_15851</name>
</gene>
<evidence type="ECO:0000256" key="3">
    <source>
        <dbReference type="ARBA" id="ARBA00022679"/>
    </source>
</evidence>
<comment type="similarity">
    <text evidence="1">Belongs to the trimethylamine methyltransferase family.</text>
</comment>
<keyword evidence="3" id="KW-0808">Transferase</keyword>
<dbReference type="Pfam" id="PF06253">
    <property type="entry name" value="MTTB"/>
    <property type="match status" value="1"/>
</dbReference>
<keyword evidence="2" id="KW-0489">Methyltransferase</keyword>
<evidence type="ECO:0000256" key="1">
    <source>
        <dbReference type="ARBA" id="ARBA00007137"/>
    </source>
</evidence>
<dbReference type="AlphaFoldDB" id="X1AGN6"/>
<comment type="caution">
    <text evidence="5">The sequence shown here is derived from an EMBL/GenBank/DDBJ whole genome shotgun (WGS) entry which is preliminary data.</text>
</comment>
<accession>X1AGN6</accession>
<dbReference type="GO" id="GO:0032259">
    <property type="term" value="P:methylation"/>
    <property type="evidence" value="ECO:0007669"/>
    <property type="project" value="UniProtKB-KW"/>
</dbReference>
<proteinExistence type="inferred from homology"/>